<reference evidence="1 2" key="1">
    <citation type="submission" date="2024-04" db="EMBL/GenBank/DDBJ databases">
        <title>Genome sequencing and metabolic network reconstruction of aminoacids and betaine degradation by Anoxynatronum sibiricum.</title>
        <authorList>
            <person name="Detkova E.N."/>
            <person name="Boltjanskaja Y.V."/>
            <person name="Mardanov A.V."/>
            <person name="Kevbrin V."/>
        </authorList>
    </citation>
    <scope>NUCLEOTIDE SEQUENCE [LARGE SCALE GENOMIC DNA]</scope>
    <source>
        <strain evidence="1 2">Z-7981</strain>
    </source>
</reference>
<dbReference type="PANTHER" id="PTHR40697:SF2">
    <property type="entry name" value="ATP-NAD KINASE-RELATED"/>
    <property type="match status" value="1"/>
</dbReference>
<dbReference type="PANTHER" id="PTHR40697">
    <property type="entry name" value="ACETOIN CATABOLISM PROTEIN X"/>
    <property type="match status" value="1"/>
</dbReference>
<keyword evidence="1" id="KW-0808">Transferase</keyword>
<evidence type="ECO:0000313" key="2">
    <source>
        <dbReference type="Proteomes" id="UP001407405"/>
    </source>
</evidence>
<gene>
    <name evidence="1" type="ORF">AAIG11_09100</name>
</gene>
<keyword evidence="1" id="KW-0418">Kinase</keyword>
<dbReference type="InterPro" id="IPR011386">
    <property type="entry name" value="Put_ATP-NAD_kin"/>
</dbReference>
<sequence>MLKLGLIINPVAGMGGAVGLKGTDGVLEEALARGAVPRAGARASRALEVLLSLKKEMVILTPAGDMGEVIVKELGFGCQLLSPGNSKRINDVGMKNEPGASHSTTSEDTRHAARELMETGVSLILFVGGDGTARDVYAAVGEKVSVVGVPAGVKIHSPVYALSPEKAGEMARRFLRREIAQLKSEEVLDIDEAAYRRGSVSTRLYGYLRVPDEARLMQGRKSGSSLADEGAQKAIALRVVDSMAPDVVYVIGPGSTTRQVMAALDLPATLLGVDLVLNRRLVGSDATEKEILTAIKGKECRLVITPIGGQGYIFGRGNQQLSPAVIRQAGREHVTIMAALTKINALGGKPLMVDTGDESLDLELEGYYKVMTGYKDSIMYSVKRS</sequence>
<protein>
    <submittedName>
        <fullName evidence="1">ATP-NAD kinase family protein</fullName>
    </submittedName>
</protein>
<dbReference type="InterPro" id="IPR017438">
    <property type="entry name" value="ATP-NAD_kinase_N"/>
</dbReference>
<dbReference type="Proteomes" id="UP001407405">
    <property type="component" value="Unassembled WGS sequence"/>
</dbReference>
<dbReference type="GO" id="GO:0016301">
    <property type="term" value="F:kinase activity"/>
    <property type="evidence" value="ECO:0007669"/>
    <property type="project" value="UniProtKB-KW"/>
</dbReference>
<keyword evidence="2" id="KW-1185">Reference proteome</keyword>
<dbReference type="Pfam" id="PF01513">
    <property type="entry name" value="NAD_kinase"/>
    <property type="match status" value="1"/>
</dbReference>
<dbReference type="PIRSF" id="PIRSF016907">
    <property type="entry name" value="Kin_ATP-NAD"/>
    <property type="match status" value="1"/>
</dbReference>
<dbReference type="InterPro" id="IPR002504">
    <property type="entry name" value="NADK"/>
</dbReference>
<organism evidence="1 2">
    <name type="scientific">Anoxynatronum sibiricum</name>
    <dbReference type="NCBI Taxonomy" id="210623"/>
    <lineage>
        <taxon>Bacteria</taxon>
        <taxon>Bacillati</taxon>
        <taxon>Bacillota</taxon>
        <taxon>Clostridia</taxon>
        <taxon>Eubacteriales</taxon>
        <taxon>Clostridiaceae</taxon>
        <taxon>Anoxynatronum</taxon>
    </lineage>
</organism>
<dbReference type="InterPro" id="IPR039065">
    <property type="entry name" value="AcoX-like"/>
</dbReference>
<dbReference type="Pfam" id="PF20143">
    <property type="entry name" value="NAD_kinase_C"/>
    <property type="match status" value="1"/>
</dbReference>
<accession>A0ABU9VUF3</accession>
<dbReference type="InterPro" id="IPR016064">
    <property type="entry name" value="NAD/diacylglycerol_kinase_sf"/>
</dbReference>
<evidence type="ECO:0000313" key="1">
    <source>
        <dbReference type="EMBL" id="MEN1760628.1"/>
    </source>
</evidence>
<proteinExistence type="predicted"/>
<dbReference type="EMBL" id="JBCITM010000008">
    <property type="protein sequence ID" value="MEN1760628.1"/>
    <property type="molecule type" value="Genomic_DNA"/>
</dbReference>
<dbReference type="Gene3D" id="3.40.50.10330">
    <property type="entry name" value="Probable inorganic polyphosphate/atp-NAD kinase, domain 1"/>
    <property type="match status" value="1"/>
</dbReference>
<dbReference type="SUPFAM" id="SSF111331">
    <property type="entry name" value="NAD kinase/diacylglycerol kinase-like"/>
    <property type="match status" value="1"/>
</dbReference>
<comment type="caution">
    <text evidence="1">The sequence shown here is derived from an EMBL/GenBank/DDBJ whole genome shotgun (WGS) entry which is preliminary data.</text>
</comment>
<name>A0ABU9VUF3_9CLOT</name>